<dbReference type="InterPro" id="IPR001509">
    <property type="entry name" value="Epimerase_deHydtase"/>
</dbReference>
<dbReference type="Gene3D" id="3.40.50.720">
    <property type="entry name" value="NAD(P)-binding Rossmann-like Domain"/>
    <property type="match status" value="1"/>
</dbReference>
<evidence type="ECO:0000259" key="1">
    <source>
        <dbReference type="Pfam" id="PF01370"/>
    </source>
</evidence>
<dbReference type="Proteomes" id="UP000237752">
    <property type="component" value="Unassembled WGS sequence"/>
</dbReference>
<comment type="caution">
    <text evidence="2">The sequence shown here is derived from an EMBL/GenBank/DDBJ whole genome shotgun (WGS) entry which is preliminary data.</text>
</comment>
<dbReference type="RefSeq" id="WP_106349686.1">
    <property type="nucleotide sequence ID" value="NZ_PVUE01000012.1"/>
</dbReference>
<reference evidence="2 3" key="1">
    <citation type="submission" date="2018-03" db="EMBL/GenBank/DDBJ databases">
        <title>Genomic Encyclopedia of Archaeal and Bacterial Type Strains, Phase II (KMG-II): from individual species to whole genera.</title>
        <authorList>
            <person name="Goeker M."/>
        </authorList>
    </citation>
    <scope>NUCLEOTIDE SEQUENCE [LARGE SCALE GENOMIC DNA]</scope>
    <source>
        <strain evidence="2 3">DSM 100065</strain>
    </source>
</reference>
<protein>
    <submittedName>
        <fullName evidence="2">Nucleoside-diphosphate-sugar epimerase</fullName>
    </submittedName>
</protein>
<keyword evidence="3" id="KW-1185">Reference proteome</keyword>
<dbReference type="InterPro" id="IPR036291">
    <property type="entry name" value="NAD(P)-bd_dom_sf"/>
</dbReference>
<gene>
    <name evidence="2" type="ORF">CLV47_11259</name>
</gene>
<dbReference type="AlphaFoldDB" id="A0A2T0ZXE2"/>
<dbReference type="Pfam" id="PF01370">
    <property type="entry name" value="Epimerase"/>
    <property type="match status" value="1"/>
</dbReference>
<evidence type="ECO:0000313" key="2">
    <source>
        <dbReference type="EMBL" id="PRZ41026.1"/>
    </source>
</evidence>
<name>A0A2T0ZXE2_9ACTN</name>
<feature type="domain" description="NAD-dependent epimerase/dehydratase" evidence="1">
    <location>
        <begin position="5"/>
        <end position="207"/>
    </location>
</feature>
<dbReference type="EMBL" id="PVUE01000012">
    <property type="protein sequence ID" value="PRZ41026.1"/>
    <property type="molecule type" value="Genomic_DNA"/>
</dbReference>
<evidence type="ECO:0000313" key="3">
    <source>
        <dbReference type="Proteomes" id="UP000237752"/>
    </source>
</evidence>
<dbReference type="OrthoDB" id="8205493at2"/>
<proteinExistence type="predicted"/>
<dbReference type="SUPFAM" id="SSF51735">
    <property type="entry name" value="NAD(P)-binding Rossmann-fold domains"/>
    <property type="match status" value="1"/>
</dbReference>
<sequence>MATQLVIGAGRIGSMLAKKLSARGDSVIVVTRSGTKVDGATARRADAGSAADLTRAADKAATIFLCTNPSYPRWAQDWPPVFSATIAAAEHSGARLVVMGNLYAYGVPDGAMRESDPLNGDEAKGIVRRNGWRQVMAAHDAGKIQAVEVRASDYFGAGAGVDAHLGVNFMEKLRASKTAYVVGDPDLPHSWTYLPDIVETLIAAADFEGEWGRAWHAPNAEPLTRTEIARRVNAAAGSHGKIVRMPQWMLRAAGAVAPRMREIYASSYQFTHPFVVDSTETENLLGVRATPWDEALAATLGLAAV</sequence>
<organism evidence="2 3">
    <name type="scientific">Antricoccus suffuscus</name>
    <dbReference type="NCBI Taxonomy" id="1629062"/>
    <lineage>
        <taxon>Bacteria</taxon>
        <taxon>Bacillati</taxon>
        <taxon>Actinomycetota</taxon>
        <taxon>Actinomycetes</taxon>
        <taxon>Geodermatophilales</taxon>
        <taxon>Antricoccaceae</taxon>
        <taxon>Antricoccus</taxon>
    </lineage>
</organism>
<accession>A0A2T0ZXE2</accession>